<dbReference type="EMBL" id="JACJHX010000011">
    <property type="protein sequence ID" value="MBA9027992.1"/>
    <property type="molecule type" value="Genomic_DNA"/>
</dbReference>
<proteinExistence type="predicted"/>
<organism evidence="1 2">
    <name type="scientific">Peribacillus huizhouensis</name>
    <dbReference type="NCBI Taxonomy" id="1501239"/>
    <lineage>
        <taxon>Bacteria</taxon>
        <taxon>Bacillati</taxon>
        <taxon>Bacillota</taxon>
        <taxon>Bacilli</taxon>
        <taxon>Bacillales</taxon>
        <taxon>Bacillaceae</taxon>
        <taxon>Peribacillus</taxon>
    </lineage>
</organism>
<comment type="caution">
    <text evidence="1">The sequence shown here is derived from an EMBL/GenBank/DDBJ whole genome shotgun (WGS) entry which is preliminary data.</text>
</comment>
<name>A0ABR6CSH9_9BACI</name>
<evidence type="ECO:0000313" key="1">
    <source>
        <dbReference type="EMBL" id="MBA9027992.1"/>
    </source>
</evidence>
<dbReference type="RefSeq" id="WP_182503253.1">
    <property type="nucleotide sequence ID" value="NZ_JACJHX010000011.1"/>
</dbReference>
<accession>A0ABR6CSH9</accession>
<reference evidence="1 2" key="1">
    <citation type="submission" date="2020-08" db="EMBL/GenBank/DDBJ databases">
        <title>Genomic Encyclopedia of Type Strains, Phase IV (KMG-IV): sequencing the most valuable type-strain genomes for metagenomic binning, comparative biology and taxonomic classification.</title>
        <authorList>
            <person name="Goeker M."/>
        </authorList>
    </citation>
    <scope>NUCLEOTIDE SEQUENCE [LARGE SCALE GENOMIC DNA]</scope>
    <source>
        <strain evidence="1 2">DSM 105481</strain>
    </source>
</reference>
<protein>
    <recommendedName>
        <fullName evidence="3">Zinc-finger domain-containing protein</fullName>
    </recommendedName>
</protein>
<gene>
    <name evidence="1" type="ORF">HNP81_003306</name>
</gene>
<dbReference type="Gene3D" id="1.10.10.1320">
    <property type="entry name" value="Anti-sigma factor, zinc-finger domain"/>
    <property type="match status" value="1"/>
</dbReference>
<sequence>MSHITAEQLIAYIQNELSGYEIANLENHLIGCSQCQEEFALLEELTNEWHEPSRQLSIDISAEVMGKIEKTEKLASTQKNKRSTYLHFILAAAATILFSQAKVVDYIIETSDHVIGISSVTVEQANYSLEKGMSSLNKINLKIQSKTGGENK</sequence>
<evidence type="ECO:0000313" key="2">
    <source>
        <dbReference type="Proteomes" id="UP000626697"/>
    </source>
</evidence>
<dbReference type="Proteomes" id="UP000626697">
    <property type="component" value="Unassembled WGS sequence"/>
</dbReference>
<keyword evidence="2" id="KW-1185">Reference proteome</keyword>
<dbReference type="InterPro" id="IPR041916">
    <property type="entry name" value="Anti_sigma_zinc_sf"/>
</dbReference>
<evidence type="ECO:0008006" key="3">
    <source>
        <dbReference type="Google" id="ProtNLM"/>
    </source>
</evidence>